<dbReference type="RefSeq" id="WP_161083324.1">
    <property type="nucleotide sequence ID" value="NZ_WWCX01000011.1"/>
</dbReference>
<dbReference type="EMBL" id="WWCX01000011">
    <property type="protein sequence ID" value="MYM94129.1"/>
    <property type="molecule type" value="Genomic_DNA"/>
</dbReference>
<gene>
    <name evidence="1" type="ORF">GTP90_09690</name>
</gene>
<proteinExistence type="predicted"/>
<dbReference type="InterPro" id="IPR038765">
    <property type="entry name" value="Papain-like_cys_pep_sf"/>
</dbReference>
<dbReference type="Gene3D" id="3.10.550.10">
    <property type="entry name" value="Hypothetical protein Atu2299"/>
    <property type="match status" value="1"/>
</dbReference>
<evidence type="ECO:0000313" key="1">
    <source>
        <dbReference type="EMBL" id="MYM94129.1"/>
    </source>
</evidence>
<dbReference type="SUPFAM" id="SSF54001">
    <property type="entry name" value="Cysteine proteinases"/>
    <property type="match status" value="1"/>
</dbReference>
<name>A0A845GNB5_9BURK</name>
<comment type="caution">
    <text evidence="1">The sequence shown here is derived from an EMBL/GenBank/DDBJ whole genome shotgun (WGS) entry which is preliminary data.</text>
</comment>
<dbReference type="Proteomes" id="UP000447355">
    <property type="component" value="Unassembled WGS sequence"/>
</dbReference>
<dbReference type="InterPro" id="IPR018599">
    <property type="entry name" value="DUF2026"/>
</dbReference>
<dbReference type="AlphaFoldDB" id="A0A845GNB5"/>
<dbReference type="InterPro" id="IPR023107">
    <property type="entry name" value="Atu2299-like_dom_sf"/>
</dbReference>
<sequence length="207" mass="23273">MLLPLADYERIFLTVKAILDAEDAMTAHACQFFALMGAAILFTHYGVRAKPAFGAAFLLLDEETKDILSYGRVEGNTISSDDKRYHAWLDTGDYVIDFMAPLYGEAMRAKGYTKVVPRLVLQHSKSSLAPSIFDLKKRGDCFLAPNNALSQYMVSYYLGERQHRDMIETAVRWYRKPPEPMDVVQTTGRKGVAHTLALGQSIIDGIW</sequence>
<dbReference type="Pfam" id="PF09641">
    <property type="entry name" value="DUF2026"/>
    <property type="match status" value="1"/>
</dbReference>
<organism evidence="1 2">
    <name type="scientific">Duganella vulcania</name>
    <dbReference type="NCBI Taxonomy" id="2692166"/>
    <lineage>
        <taxon>Bacteria</taxon>
        <taxon>Pseudomonadati</taxon>
        <taxon>Pseudomonadota</taxon>
        <taxon>Betaproteobacteria</taxon>
        <taxon>Burkholderiales</taxon>
        <taxon>Oxalobacteraceae</taxon>
        <taxon>Telluria group</taxon>
        <taxon>Duganella</taxon>
    </lineage>
</organism>
<reference evidence="1" key="1">
    <citation type="submission" date="2019-12" db="EMBL/GenBank/DDBJ databases">
        <title>Novel species isolated from a subtropical stream in China.</title>
        <authorList>
            <person name="Lu H."/>
        </authorList>
    </citation>
    <scope>NUCLEOTIDE SEQUENCE [LARGE SCALE GENOMIC DNA]</scope>
    <source>
        <strain evidence="1">FT81W</strain>
    </source>
</reference>
<evidence type="ECO:0000313" key="2">
    <source>
        <dbReference type="Proteomes" id="UP000447355"/>
    </source>
</evidence>
<protein>
    <submittedName>
        <fullName evidence="1">DUF2026 domain-containing protein</fullName>
    </submittedName>
</protein>
<accession>A0A845GNB5</accession>